<evidence type="ECO:0000313" key="2">
    <source>
        <dbReference type="Proteomes" id="UP000187203"/>
    </source>
</evidence>
<dbReference type="Proteomes" id="UP000187203">
    <property type="component" value="Unassembled WGS sequence"/>
</dbReference>
<dbReference type="AlphaFoldDB" id="A0A1R3GG78"/>
<keyword evidence="2" id="KW-1185">Reference proteome</keyword>
<dbReference type="EMBL" id="AWUE01022645">
    <property type="protein sequence ID" value="OMO57082.1"/>
    <property type="molecule type" value="Genomic_DNA"/>
</dbReference>
<sequence>MARKIQATKEKLKEWNGTSFGNLARRKKELEEELAIIQQHIEIPEYRMR</sequence>
<organism evidence="1 2">
    <name type="scientific">Corchorus olitorius</name>
    <dbReference type="NCBI Taxonomy" id="93759"/>
    <lineage>
        <taxon>Eukaryota</taxon>
        <taxon>Viridiplantae</taxon>
        <taxon>Streptophyta</taxon>
        <taxon>Embryophyta</taxon>
        <taxon>Tracheophyta</taxon>
        <taxon>Spermatophyta</taxon>
        <taxon>Magnoliopsida</taxon>
        <taxon>eudicotyledons</taxon>
        <taxon>Gunneridae</taxon>
        <taxon>Pentapetalae</taxon>
        <taxon>rosids</taxon>
        <taxon>malvids</taxon>
        <taxon>Malvales</taxon>
        <taxon>Malvaceae</taxon>
        <taxon>Grewioideae</taxon>
        <taxon>Apeibeae</taxon>
        <taxon>Corchorus</taxon>
    </lineage>
</organism>
<evidence type="ECO:0000313" key="1">
    <source>
        <dbReference type="EMBL" id="OMO57082.1"/>
    </source>
</evidence>
<gene>
    <name evidence="1" type="ORF">COLO4_35504</name>
</gene>
<proteinExistence type="predicted"/>
<accession>A0A1R3GG78</accession>
<comment type="caution">
    <text evidence="1">The sequence shown here is derived from an EMBL/GenBank/DDBJ whole genome shotgun (WGS) entry which is preliminary data.</text>
</comment>
<protein>
    <submittedName>
        <fullName evidence="1">Uncharacterized protein</fullName>
    </submittedName>
</protein>
<name>A0A1R3GG78_9ROSI</name>
<reference evidence="2" key="1">
    <citation type="submission" date="2013-09" db="EMBL/GenBank/DDBJ databases">
        <title>Corchorus olitorius genome sequencing.</title>
        <authorList>
            <person name="Alam M."/>
            <person name="Haque M.S."/>
            <person name="Islam M.S."/>
            <person name="Emdad E.M."/>
            <person name="Islam M.M."/>
            <person name="Ahmed B."/>
            <person name="Halim A."/>
            <person name="Hossen Q.M.M."/>
            <person name="Hossain M.Z."/>
            <person name="Ahmed R."/>
            <person name="Khan M.M."/>
            <person name="Islam R."/>
            <person name="Rashid M.M."/>
            <person name="Khan S.A."/>
            <person name="Rahman M.S."/>
            <person name="Alam M."/>
            <person name="Yahiya A.S."/>
            <person name="Khan M.S."/>
            <person name="Azam M.S."/>
            <person name="Haque T."/>
            <person name="Lashkar M.Z.H."/>
            <person name="Akhand A.I."/>
            <person name="Morshed G."/>
            <person name="Roy S."/>
            <person name="Uddin K.S."/>
            <person name="Rabeya T."/>
            <person name="Hossain A.S."/>
            <person name="Chowdhury A."/>
            <person name="Snigdha A.R."/>
            <person name="Mortoza M.S."/>
            <person name="Matin S.A."/>
            <person name="Hoque S.M.E."/>
            <person name="Islam M.K."/>
            <person name="Roy D.K."/>
            <person name="Haider R."/>
            <person name="Moosa M.M."/>
            <person name="Elias S.M."/>
            <person name="Hasan A.M."/>
            <person name="Jahan S."/>
            <person name="Shafiuddin M."/>
            <person name="Mahmood N."/>
            <person name="Shommy N.S."/>
        </authorList>
    </citation>
    <scope>NUCLEOTIDE SEQUENCE [LARGE SCALE GENOMIC DNA]</scope>
    <source>
        <strain evidence="2">cv. O-4</strain>
    </source>
</reference>